<keyword evidence="4" id="KW-0964">Secreted</keyword>
<gene>
    <name evidence="9" type="ORF">PanWU01x14_321960</name>
</gene>
<dbReference type="InterPro" id="IPR011050">
    <property type="entry name" value="Pectin_lyase_fold/virulence"/>
</dbReference>
<evidence type="ECO:0000256" key="4">
    <source>
        <dbReference type="ARBA" id="ARBA00022525"/>
    </source>
</evidence>
<dbReference type="EMBL" id="JXTB01000538">
    <property type="protein sequence ID" value="PON37218.1"/>
    <property type="molecule type" value="Genomic_DNA"/>
</dbReference>
<dbReference type="Gene3D" id="2.160.20.10">
    <property type="entry name" value="Single-stranded right-handed beta-helix, Pectin lyase-like"/>
    <property type="match status" value="1"/>
</dbReference>
<name>A0A2P5AKY4_PARAD</name>
<sequence>MKFQKCVNVKALNLIITAPENSPNTDGIHITESQNIHISNCVIKTGDDCISIVRWSKNIRATDITCGPSHGIRSLHHITLINPFHSLSIYFLSLSSNYLVIHWL</sequence>
<dbReference type="GO" id="GO:0004650">
    <property type="term" value="F:polygalacturonase activity"/>
    <property type="evidence" value="ECO:0007669"/>
    <property type="project" value="InterPro"/>
</dbReference>
<comment type="caution">
    <text evidence="9">The sequence shown here is derived from an EMBL/GenBank/DDBJ whole genome shotgun (WGS) entry which is preliminary data.</text>
</comment>
<comment type="subcellular location">
    <subcellularLocation>
        <location evidence="1">Secreted</location>
        <location evidence="1">Cell wall</location>
    </subcellularLocation>
</comment>
<evidence type="ECO:0000313" key="10">
    <source>
        <dbReference type="Proteomes" id="UP000237105"/>
    </source>
</evidence>
<keyword evidence="6 8" id="KW-0326">Glycosidase</keyword>
<dbReference type="InterPro" id="IPR012334">
    <property type="entry name" value="Pectin_lyas_fold"/>
</dbReference>
<evidence type="ECO:0000256" key="6">
    <source>
        <dbReference type="ARBA" id="ARBA00023295"/>
    </source>
</evidence>
<evidence type="ECO:0000256" key="2">
    <source>
        <dbReference type="ARBA" id="ARBA00008834"/>
    </source>
</evidence>
<evidence type="ECO:0000313" key="9">
    <source>
        <dbReference type="EMBL" id="PON37218.1"/>
    </source>
</evidence>
<keyword evidence="7" id="KW-0961">Cell wall biogenesis/degradation</keyword>
<evidence type="ECO:0000256" key="3">
    <source>
        <dbReference type="ARBA" id="ARBA00022512"/>
    </source>
</evidence>
<evidence type="ECO:0000256" key="5">
    <source>
        <dbReference type="ARBA" id="ARBA00022801"/>
    </source>
</evidence>
<dbReference type="AlphaFoldDB" id="A0A2P5AKY4"/>
<comment type="similarity">
    <text evidence="2 8">Belongs to the glycosyl hydrolase 28 family.</text>
</comment>
<keyword evidence="10" id="KW-1185">Reference proteome</keyword>
<evidence type="ECO:0000256" key="1">
    <source>
        <dbReference type="ARBA" id="ARBA00004191"/>
    </source>
</evidence>
<dbReference type="InterPro" id="IPR000743">
    <property type="entry name" value="Glyco_hydro_28"/>
</dbReference>
<keyword evidence="3" id="KW-0134">Cell wall</keyword>
<proteinExistence type="inferred from homology"/>
<dbReference type="GO" id="GO:0005975">
    <property type="term" value="P:carbohydrate metabolic process"/>
    <property type="evidence" value="ECO:0007669"/>
    <property type="project" value="InterPro"/>
</dbReference>
<reference evidence="10" key="1">
    <citation type="submission" date="2016-06" db="EMBL/GenBank/DDBJ databases">
        <title>Parallel loss of symbiosis genes in relatives of nitrogen-fixing non-legume Parasponia.</title>
        <authorList>
            <person name="Van Velzen R."/>
            <person name="Holmer R."/>
            <person name="Bu F."/>
            <person name="Rutten L."/>
            <person name="Van Zeijl A."/>
            <person name="Liu W."/>
            <person name="Santuari L."/>
            <person name="Cao Q."/>
            <person name="Sharma T."/>
            <person name="Shen D."/>
            <person name="Roswanjaya Y."/>
            <person name="Wardhani T."/>
            <person name="Kalhor M.S."/>
            <person name="Jansen J."/>
            <person name="Van den Hoogen J."/>
            <person name="Gungor B."/>
            <person name="Hartog M."/>
            <person name="Hontelez J."/>
            <person name="Verver J."/>
            <person name="Yang W.-C."/>
            <person name="Schijlen E."/>
            <person name="Repin R."/>
            <person name="Schilthuizen M."/>
            <person name="Schranz E."/>
            <person name="Heidstra R."/>
            <person name="Miyata K."/>
            <person name="Fedorova E."/>
            <person name="Kohlen W."/>
            <person name="Bisseling T."/>
            <person name="Smit S."/>
            <person name="Geurts R."/>
        </authorList>
    </citation>
    <scope>NUCLEOTIDE SEQUENCE [LARGE SCALE GENOMIC DNA]</scope>
    <source>
        <strain evidence="10">cv. WU1-14</strain>
    </source>
</reference>
<accession>A0A2P5AKY4</accession>
<organism evidence="9 10">
    <name type="scientific">Parasponia andersonii</name>
    <name type="common">Sponia andersonii</name>
    <dbReference type="NCBI Taxonomy" id="3476"/>
    <lineage>
        <taxon>Eukaryota</taxon>
        <taxon>Viridiplantae</taxon>
        <taxon>Streptophyta</taxon>
        <taxon>Embryophyta</taxon>
        <taxon>Tracheophyta</taxon>
        <taxon>Spermatophyta</taxon>
        <taxon>Magnoliopsida</taxon>
        <taxon>eudicotyledons</taxon>
        <taxon>Gunneridae</taxon>
        <taxon>Pentapetalae</taxon>
        <taxon>rosids</taxon>
        <taxon>fabids</taxon>
        <taxon>Rosales</taxon>
        <taxon>Cannabaceae</taxon>
        <taxon>Parasponia</taxon>
    </lineage>
</organism>
<keyword evidence="5 8" id="KW-0378">Hydrolase</keyword>
<dbReference type="OrthoDB" id="1909044at2759"/>
<dbReference type="PANTHER" id="PTHR31375">
    <property type="match status" value="1"/>
</dbReference>
<dbReference type="GO" id="GO:0071555">
    <property type="term" value="P:cell wall organization"/>
    <property type="evidence" value="ECO:0007669"/>
    <property type="project" value="UniProtKB-KW"/>
</dbReference>
<evidence type="ECO:0000256" key="7">
    <source>
        <dbReference type="ARBA" id="ARBA00023316"/>
    </source>
</evidence>
<dbReference type="Proteomes" id="UP000237105">
    <property type="component" value="Unassembled WGS sequence"/>
</dbReference>
<protein>
    <submittedName>
        <fullName evidence="9">Glycoside hydrolase</fullName>
    </submittedName>
</protein>
<dbReference type="STRING" id="3476.A0A2P5AKY4"/>
<dbReference type="SUPFAM" id="SSF51126">
    <property type="entry name" value="Pectin lyase-like"/>
    <property type="match status" value="1"/>
</dbReference>
<evidence type="ECO:0000256" key="8">
    <source>
        <dbReference type="RuleBase" id="RU361169"/>
    </source>
</evidence>
<dbReference type="Pfam" id="PF00295">
    <property type="entry name" value="Glyco_hydro_28"/>
    <property type="match status" value="1"/>
</dbReference>